<evidence type="ECO:0000256" key="6">
    <source>
        <dbReference type="SAM" id="Phobius"/>
    </source>
</evidence>
<keyword evidence="6" id="KW-0812">Transmembrane</keyword>
<dbReference type="InterPro" id="IPR011009">
    <property type="entry name" value="Kinase-like_dom_sf"/>
</dbReference>
<evidence type="ECO:0000259" key="7">
    <source>
        <dbReference type="PROSITE" id="PS50011"/>
    </source>
</evidence>
<keyword evidence="3 8" id="KW-0418">Kinase</keyword>
<dbReference type="Proteomes" id="UP001589532">
    <property type="component" value="Unassembled WGS sequence"/>
</dbReference>
<dbReference type="InterPro" id="IPR000719">
    <property type="entry name" value="Prot_kinase_dom"/>
</dbReference>
<dbReference type="SUPFAM" id="SSF50960">
    <property type="entry name" value="TolB, C-terminal domain"/>
    <property type="match status" value="1"/>
</dbReference>
<evidence type="ECO:0000256" key="1">
    <source>
        <dbReference type="ARBA" id="ARBA00022679"/>
    </source>
</evidence>
<dbReference type="PROSITE" id="PS50011">
    <property type="entry name" value="PROTEIN_KINASE_DOM"/>
    <property type="match status" value="1"/>
</dbReference>
<feature type="region of interest" description="Disordered" evidence="5">
    <location>
        <begin position="348"/>
        <end position="379"/>
    </location>
</feature>
<dbReference type="InterPro" id="IPR011042">
    <property type="entry name" value="6-blade_b-propeller_TolB-like"/>
</dbReference>
<keyword evidence="1" id="KW-0808">Transferase</keyword>
<reference evidence="8 9" key="1">
    <citation type="submission" date="2024-09" db="EMBL/GenBank/DDBJ databases">
        <authorList>
            <person name="Sun Q."/>
            <person name="Mori K."/>
        </authorList>
    </citation>
    <scope>NUCLEOTIDE SEQUENCE [LARGE SCALE GENOMIC DNA]</scope>
    <source>
        <strain evidence="8 9">JCM 3143</strain>
    </source>
</reference>
<organism evidence="8 9">
    <name type="scientific">Nonomuraea helvata</name>
    <dbReference type="NCBI Taxonomy" id="37484"/>
    <lineage>
        <taxon>Bacteria</taxon>
        <taxon>Bacillati</taxon>
        <taxon>Actinomycetota</taxon>
        <taxon>Actinomycetes</taxon>
        <taxon>Streptosporangiales</taxon>
        <taxon>Streptosporangiaceae</taxon>
        <taxon>Nonomuraea</taxon>
    </lineage>
</organism>
<protein>
    <submittedName>
        <fullName evidence="8">Protein kinase</fullName>
    </submittedName>
</protein>
<evidence type="ECO:0000256" key="3">
    <source>
        <dbReference type="ARBA" id="ARBA00022777"/>
    </source>
</evidence>
<proteinExistence type="predicted"/>
<dbReference type="Pfam" id="PF00069">
    <property type="entry name" value="Pkinase"/>
    <property type="match status" value="1"/>
</dbReference>
<dbReference type="SUPFAM" id="SSF56112">
    <property type="entry name" value="Protein kinase-like (PK-like)"/>
    <property type="match status" value="1"/>
</dbReference>
<evidence type="ECO:0000256" key="2">
    <source>
        <dbReference type="ARBA" id="ARBA00022741"/>
    </source>
</evidence>
<dbReference type="EMBL" id="JBHMBW010000023">
    <property type="protein sequence ID" value="MFB9626527.1"/>
    <property type="molecule type" value="Genomic_DNA"/>
</dbReference>
<evidence type="ECO:0000313" key="9">
    <source>
        <dbReference type="Proteomes" id="UP001589532"/>
    </source>
</evidence>
<dbReference type="Gene3D" id="2.120.10.30">
    <property type="entry name" value="TolB, C-terminal domain"/>
    <property type="match status" value="1"/>
</dbReference>
<feature type="compositionally biased region" description="Low complexity" evidence="5">
    <location>
        <begin position="351"/>
        <end position="362"/>
    </location>
</feature>
<dbReference type="CDD" id="cd14014">
    <property type="entry name" value="STKc_PknB_like"/>
    <property type="match status" value="1"/>
</dbReference>
<name>A0ABV5S4E6_9ACTN</name>
<keyword evidence="6" id="KW-1133">Transmembrane helix</keyword>
<dbReference type="Gene3D" id="3.30.200.20">
    <property type="entry name" value="Phosphorylase Kinase, domain 1"/>
    <property type="match status" value="1"/>
</dbReference>
<feature type="compositionally biased region" description="Polar residues" evidence="5">
    <location>
        <begin position="268"/>
        <end position="278"/>
    </location>
</feature>
<keyword evidence="6" id="KW-0472">Membrane</keyword>
<dbReference type="GO" id="GO:0016301">
    <property type="term" value="F:kinase activity"/>
    <property type="evidence" value="ECO:0007669"/>
    <property type="project" value="UniProtKB-KW"/>
</dbReference>
<comment type="caution">
    <text evidence="8">The sequence shown here is derived from an EMBL/GenBank/DDBJ whole genome shotgun (WGS) entry which is preliminary data.</text>
</comment>
<keyword evidence="2" id="KW-0547">Nucleotide-binding</keyword>
<dbReference type="PANTHER" id="PTHR43289:SF34">
    <property type="entry name" value="SERINE_THREONINE-PROTEIN KINASE YBDM-RELATED"/>
    <property type="match status" value="1"/>
</dbReference>
<keyword evidence="9" id="KW-1185">Reference proteome</keyword>
<sequence length="678" mass="73239">MPSFTPLMPGDPGRLAGLKLLGRLGEGGQGVVYLAETPMGAHVAVKWLRLDQSDDEKSVERFLREARIAQQVARFCTAAVLSTGVEHDRPYIMSEFVEGPSLARVVRNEGPRTGSALDWLAINTASALAAIHAAGVVHRDFKPANVIIAADGPRVIDFGIARELGPATMTSSTQIGTPAYMSPEQVLGHAVGPAADMFSWAGTMVFASCGRAPFGNDVPHAVWARVLNNDPRLGSLDGPLLDVVRECLAKDPAQRPTAREVIMRLLRNPSTGSDQDATWNPPAPDPPEEQGFSGTTWNPPPDQDIPEERGEQAAPRSARKPIIIGAAVLAAVLLFVSGMVAAVALSKRTPTAGGSTAATSKKPAQTPPPSTPAEPVKTTLPGGSLTLYEYPSAPKTLTAYEIYDKKSDDRVDYARESLHGRFAKYPGNLESRVSPNGRYLAGRPEDYTSDGYDSILIADRVAGSSFRVKTVRKPLDSPIRAWSKDGTRILLNVNKKIKKDWVTVGFAVVEVGAGDLAQSKVGVVNVADDSIRGSDFAWDGNEQGVAIVYGKDEGLRFFDASGKRTRDLPGVGSLQSDARDIFSPSGRTFATECPQGRDGETCLWDTATGRQIRKFSSDCDKVLGWYDETRLYCWEWDNGTNTELQVMDFDGKLVRRLLEVPQELKVTAYFTDNPPNGS</sequence>
<dbReference type="RefSeq" id="WP_345001036.1">
    <property type="nucleotide sequence ID" value="NZ_BAAAXV010000009.1"/>
</dbReference>
<dbReference type="PANTHER" id="PTHR43289">
    <property type="entry name" value="MITOGEN-ACTIVATED PROTEIN KINASE KINASE KINASE 20-RELATED"/>
    <property type="match status" value="1"/>
</dbReference>
<feature type="domain" description="Protein kinase" evidence="7">
    <location>
        <begin position="18"/>
        <end position="271"/>
    </location>
</feature>
<feature type="transmembrane region" description="Helical" evidence="6">
    <location>
        <begin position="322"/>
        <end position="345"/>
    </location>
</feature>
<accession>A0ABV5S4E6</accession>
<evidence type="ECO:0000256" key="4">
    <source>
        <dbReference type="ARBA" id="ARBA00022840"/>
    </source>
</evidence>
<evidence type="ECO:0000313" key="8">
    <source>
        <dbReference type="EMBL" id="MFB9626527.1"/>
    </source>
</evidence>
<dbReference type="PROSITE" id="PS00108">
    <property type="entry name" value="PROTEIN_KINASE_ST"/>
    <property type="match status" value="1"/>
</dbReference>
<keyword evidence="4" id="KW-0067">ATP-binding</keyword>
<feature type="region of interest" description="Disordered" evidence="5">
    <location>
        <begin position="268"/>
        <end position="317"/>
    </location>
</feature>
<dbReference type="Gene3D" id="1.10.510.10">
    <property type="entry name" value="Transferase(Phosphotransferase) domain 1"/>
    <property type="match status" value="1"/>
</dbReference>
<evidence type="ECO:0000256" key="5">
    <source>
        <dbReference type="SAM" id="MobiDB-lite"/>
    </source>
</evidence>
<gene>
    <name evidence="8" type="ORF">ACFFSA_25865</name>
</gene>
<dbReference type="InterPro" id="IPR008271">
    <property type="entry name" value="Ser/Thr_kinase_AS"/>
</dbReference>